<dbReference type="GO" id="GO:0005773">
    <property type="term" value="C:vacuole"/>
    <property type="evidence" value="ECO:0007669"/>
    <property type="project" value="GOC"/>
</dbReference>
<organism evidence="3 4">
    <name type="scientific">Dimorphilus gyrociliatus</name>
    <dbReference type="NCBI Taxonomy" id="2664684"/>
    <lineage>
        <taxon>Eukaryota</taxon>
        <taxon>Metazoa</taxon>
        <taxon>Spiralia</taxon>
        <taxon>Lophotrochozoa</taxon>
        <taxon>Annelida</taxon>
        <taxon>Polychaeta</taxon>
        <taxon>Polychaeta incertae sedis</taxon>
        <taxon>Dinophilidae</taxon>
        <taxon>Dimorphilus</taxon>
    </lineage>
</organism>
<dbReference type="Pfam" id="PF09783">
    <property type="entry name" value="Vac_ImportDeg"/>
    <property type="match status" value="1"/>
</dbReference>
<evidence type="ECO:0000313" key="3">
    <source>
        <dbReference type="EMBL" id="CAD5124206.1"/>
    </source>
</evidence>
<dbReference type="EMBL" id="CAJFCJ010000020">
    <property type="protein sequence ID" value="CAD5124206.1"/>
    <property type="molecule type" value="Genomic_DNA"/>
</dbReference>
<protein>
    <submittedName>
        <fullName evidence="3">DgyrCDS12505</fullName>
    </submittedName>
</protein>
<sequence length="203" mass="23824">MPGLLNITPPLPANSKQPGVQTTRLYSGAKFSGAQTSKGSTYEVEVTIQYVDLEQNYVCGYLKIKGLTDEFPNLTTFFDGEIISEKFPFLTRRWHAKEDTDKKHWSKFESFQPYRTTFNSDEFDYEALKSSDYIFMRWKEHFLVPDHKITEINGASFAGFYYICFEKSSGDIEGYYFHTNSEQFQELRLDYVDERSIPIYEFR</sequence>
<evidence type="ECO:0000313" key="4">
    <source>
        <dbReference type="Proteomes" id="UP000549394"/>
    </source>
</evidence>
<accession>A0A7I8W8L1</accession>
<gene>
    <name evidence="3" type="ORF">DGYR_LOCUS11782</name>
</gene>
<comment type="similarity">
    <text evidence="1">Belongs to the GID4/VID24 family.</text>
</comment>
<dbReference type="GO" id="GO:0034657">
    <property type="term" value="C:GID complex"/>
    <property type="evidence" value="ECO:0007669"/>
    <property type="project" value="TreeGrafter"/>
</dbReference>
<reference evidence="3 4" key="1">
    <citation type="submission" date="2020-08" db="EMBL/GenBank/DDBJ databases">
        <authorList>
            <person name="Hejnol A."/>
        </authorList>
    </citation>
    <scope>NUCLEOTIDE SEQUENCE [LARGE SCALE GENOMIC DNA]</scope>
</reference>
<dbReference type="AlphaFoldDB" id="A0A7I8W8L1"/>
<proteinExistence type="inferred from homology"/>
<dbReference type="GO" id="GO:0045721">
    <property type="term" value="P:negative regulation of gluconeogenesis"/>
    <property type="evidence" value="ECO:0007669"/>
    <property type="project" value="TreeGrafter"/>
</dbReference>
<keyword evidence="4" id="KW-1185">Reference proteome</keyword>
<feature type="region of interest" description="Disordered" evidence="2">
    <location>
        <begin position="1"/>
        <end position="20"/>
    </location>
</feature>
<dbReference type="Proteomes" id="UP000549394">
    <property type="component" value="Unassembled WGS sequence"/>
</dbReference>
<dbReference type="PANTHER" id="PTHR14534:SF3">
    <property type="entry name" value="GID COMPLEX SUBUNIT 4 HOMOLOG"/>
    <property type="match status" value="1"/>
</dbReference>
<dbReference type="GO" id="GO:0043161">
    <property type="term" value="P:proteasome-mediated ubiquitin-dependent protein catabolic process"/>
    <property type="evidence" value="ECO:0007669"/>
    <property type="project" value="TreeGrafter"/>
</dbReference>
<evidence type="ECO:0000256" key="1">
    <source>
        <dbReference type="ARBA" id="ARBA00061469"/>
    </source>
</evidence>
<comment type="caution">
    <text evidence="3">The sequence shown here is derived from an EMBL/GenBank/DDBJ whole genome shotgun (WGS) entry which is preliminary data.</text>
</comment>
<dbReference type="OrthoDB" id="62at2759"/>
<dbReference type="GO" id="GO:0006623">
    <property type="term" value="P:protein targeting to vacuole"/>
    <property type="evidence" value="ECO:0007669"/>
    <property type="project" value="TreeGrafter"/>
</dbReference>
<evidence type="ECO:0000256" key="2">
    <source>
        <dbReference type="SAM" id="MobiDB-lite"/>
    </source>
</evidence>
<name>A0A7I8W8L1_9ANNE</name>
<dbReference type="InterPro" id="IPR018618">
    <property type="entry name" value="GID4/10-like"/>
</dbReference>
<dbReference type="PANTHER" id="PTHR14534">
    <property type="entry name" value="VACUOLAR IMPORT AND DEGRADATION PROTEIN 24"/>
    <property type="match status" value="1"/>
</dbReference>
<dbReference type="GO" id="GO:0007039">
    <property type="term" value="P:protein catabolic process in the vacuole"/>
    <property type="evidence" value="ECO:0007669"/>
    <property type="project" value="TreeGrafter"/>
</dbReference>